<dbReference type="Proteomes" id="UP001057452">
    <property type="component" value="Chromosome 7"/>
</dbReference>
<accession>A0ACB9XDM1</accession>
<gene>
    <name evidence="1" type="ORF">KUCAC02_012735</name>
</gene>
<keyword evidence="2" id="KW-1185">Reference proteome</keyword>
<organism evidence="1 2">
    <name type="scientific">Chaenocephalus aceratus</name>
    <name type="common">Blackfin icefish</name>
    <name type="synonym">Chaenichthys aceratus</name>
    <dbReference type="NCBI Taxonomy" id="36190"/>
    <lineage>
        <taxon>Eukaryota</taxon>
        <taxon>Metazoa</taxon>
        <taxon>Chordata</taxon>
        <taxon>Craniata</taxon>
        <taxon>Vertebrata</taxon>
        <taxon>Euteleostomi</taxon>
        <taxon>Actinopterygii</taxon>
        <taxon>Neopterygii</taxon>
        <taxon>Teleostei</taxon>
        <taxon>Neoteleostei</taxon>
        <taxon>Acanthomorphata</taxon>
        <taxon>Eupercaria</taxon>
        <taxon>Perciformes</taxon>
        <taxon>Notothenioidei</taxon>
        <taxon>Channichthyidae</taxon>
        <taxon>Chaenocephalus</taxon>
    </lineage>
</organism>
<evidence type="ECO:0000313" key="2">
    <source>
        <dbReference type="Proteomes" id="UP001057452"/>
    </source>
</evidence>
<dbReference type="EMBL" id="CM043791">
    <property type="protein sequence ID" value="KAI4824206.1"/>
    <property type="molecule type" value="Genomic_DNA"/>
</dbReference>
<evidence type="ECO:0000313" key="1">
    <source>
        <dbReference type="EMBL" id="KAI4824206.1"/>
    </source>
</evidence>
<reference evidence="1" key="1">
    <citation type="submission" date="2022-05" db="EMBL/GenBank/DDBJ databases">
        <title>Chromosome-level genome of Chaenocephalus aceratus.</title>
        <authorList>
            <person name="Park H."/>
        </authorList>
    </citation>
    <scope>NUCLEOTIDE SEQUENCE</scope>
    <source>
        <strain evidence="1">KU_202001</strain>
    </source>
</reference>
<protein>
    <submittedName>
        <fullName evidence="1">Uncharacterized protein</fullName>
    </submittedName>
</protein>
<comment type="caution">
    <text evidence="1">The sequence shown here is derived from an EMBL/GenBank/DDBJ whole genome shotgun (WGS) entry which is preliminary data.</text>
</comment>
<sequence length="246" mass="28641">MKSKAKAMGGSQSSSVASSHEDCLRVQAAGSSASFSLQREFDLPLLILEEIFLNLPPNQVVRACRLVSHQWKEVVDSESLWKERCRREGFHLRDTYKRPKDWKLFYFLCKQRRNLLKNPRGEHKIRNWKILENGGDRWKKVQKNFVTSYGMCRKEQLIDLEKEGYNASFRITSSLTSKYLIGMHRDGIVAWNDQNWNQLTHVFQNYGPGVRYIRFTHGGRDTQFWAGWYGVRVTDSSVEICPAADT</sequence>
<proteinExistence type="predicted"/>
<name>A0ACB9XDM1_CHAAC</name>